<dbReference type="GO" id="GO:0005524">
    <property type="term" value="F:ATP binding"/>
    <property type="evidence" value="ECO:0007669"/>
    <property type="project" value="UniProtKB-UniRule"/>
</dbReference>
<comment type="function">
    <text evidence="13">Polymerase that creates the 3'-poly(A) tail of mRNA's.</text>
</comment>
<keyword evidence="20" id="KW-1185">Reference proteome</keyword>
<gene>
    <name evidence="19" type="ORF">ASPSYDRAFT_141225</name>
</gene>
<dbReference type="OrthoDB" id="412748at2759"/>
<reference evidence="20" key="1">
    <citation type="journal article" date="2017" name="Genome Biol.">
        <title>Comparative genomics reveals high biological diversity and specific adaptations in the industrially and medically important fungal genus Aspergillus.</title>
        <authorList>
            <person name="de Vries R.P."/>
            <person name="Riley R."/>
            <person name="Wiebenga A."/>
            <person name="Aguilar-Osorio G."/>
            <person name="Amillis S."/>
            <person name="Uchima C.A."/>
            <person name="Anderluh G."/>
            <person name="Asadollahi M."/>
            <person name="Askin M."/>
            <person name="Barry K."/>
            <person name="Battaglia E."/>
            <person name="Bayram O."/>
            <person name="Benocci T."/>
            <person name="Braus-Stromeyer S.A."/>
            <person name="Caldana C."/>
            <person name="Canovas D."/>
            <person name="Cerqueira G.C."/>
            <person name="Chen F."/>
            <person name="Chen W."/>
            <person name="Choi C."/>
            <person name="Clum A."/>
            <person name="Dos Santos R.A."/>
            <person name="Damasio A.R."/>
            <person name="Diallinas G."/>
            <person name="Emri T."/>
            <person name="Fekete E."/>
            <person name="Flipphi M."/>
            <person name="Freyberg S."/>
            <person name="Gallo A."/>
            <person name="Gournas C."/>
            <person name="Habgood R."/>
            <person name="Hainaut M."/>
            <person name="Harispe M.L."/>
            <person name="Henrissat B."/>
            <person name="Hilden K.S."/>
            <person name="Hope R."/>
            <person name="Hossain A."/>
            <person name="Karabika E."/>
            <person name="Karaffa L."/>
            <person name="Karanyi Z."/>
            <person name="Krasevec N."/>
            <person name="Kuo A."/>
            <person name="Kusch H."/>
            <person name="LaButti K."/>
            <person name="Lagendijk E.L."/>
            <person name="Lapidus A."/>
            <person name="Levasseur A."/>
            <person name="Lindquist E."/>
            <person name="Lipzen A."/>
            <person name="Logrieco A.F."/>
            <person name="MacCabe A."/>
            <person name="Maekelae M.R."/>
            <person name="Malavazi I."/>
            <person name="Melin P."/>
            <person name="Meyer V."/>
            <person name="Mielnichuk N."/>
            <person name="Miskei M."/>
            <person name="Molnar A.P."/>
            <person name="Mule G."/>
            <person name="Ngan C.Y."/>
            <person name="Orejas M."/>
            <person name="Orosz E."/>
            <person name="Ouedraogo J.P."/>
            <person name="Overkamp K.M."/>
            <person name="Park H.-S."/>
            <person name="Perrone G."/>
            <person name="Piumi F."/>
            <person name="Punt P.J."/>
            <person name="Ram A.F."/>
            <person name="Ramon A."/>
            <person name="Rauscher S."/>
            <person name="Record E."/>
            <person name="Riano-Pachon D.M."/>
            <person name="Robert V."/>
            <person name="Roehrig J."/>
            <person name="Ruller R."/>
            <person name="Salamov A."/>
            <person name="Salih N.S."/>
            <person name="Samson R.A."/>
            <person name="Sandor E."/>
            <person name="Sanguinetti M."/>
            <person name="Schuetze T."/>
            <person name="Sepcic K."/>
            <person name="Shelest E."/>
            <person name="Sherlock G."/>
            <person name="Sophianopoulou V."/>
            <person name="Squina F.M."/>
            <person name="Sun H."/>
            <person name="Susca A."/>
            <person name="Todd R.B."/>
            <person name="Tsang A."/>
            <person name="Unkles S.E."/>
            <person name="van de Wiele N."/>
            <person name="van Rossen-Uffink D."/>
            <person name="Oliveira J.V."/>
            <person name="Vesth T.C."/>
            <person name="Visser J."/>
            <person name="Yu J.-H."/>
            <person name="Zhou M."/>
            <person name="Andersen M.R."/>
            <person name="Archer D.B."/>
            <person name="Baker S.E."/>
            <person name="Benoit I."/>
            <person name="Brakhage A.A."/>
            <person name="Braus G.H."/>
            <person name="Fischer R."/>
            <person name="Frisvad J.C."/>
            <person name="Goldman G.H."/>
            <person name="Houbraken J."/>
            <person name="Oakley B."/>
            <person name="Pocsi I."/>
            <person name="Scazzocchio C."/>
            <person name="Seiboth B."/>
            <person name="vanKuyk P.A."/>
            <person name="Wortman J."/>
            <person name="Dyer P.S."/>
            <person name="Grigoriev I.V."/>
        </authorList>
    </citation>
    <scope>NUCLEOTIDE SEQUENCE [LARGE SCALE GENOMIC DNA]</scope>
    <source>
        <strain evidence="20">CBS 593.65</strain>
    </source>
</reference>
<feature type="domain" description="Poly(A) polymerase nucleotidyltransferase" evidence="18">
    <location>
        <begin position="12"/>
        <end position="208"/>
    </location>
</feature>
<evidence type="ECO:0000256" key="14">
    <source>
        <dbReference type="PIRSR" id="PIRSR018425-1"/>
    </source>
</evidence>
<keyword evidence="5 13" id="KW-0808">Transferase</keyword>
<comment type="subcellular location">
    <subcellularLocation>
        <location evidence="2 13">Nucleus</location>
    </subcellularLocation>
</comment>
<dbReference type="SUPFAM" id="SSF81301">
    <property type="entry name" value="Nucleotidyltransferase"/>
    <property type="match status" value="1"/>
</dbReference>
<dbReference type="Gene3D" id="3.30.70.590">
    <property type="entry name" value="Poly(A) polymerase predicted RNA binding domain"/>
    <property type="match status" value="1"/>
</dbReference>
<dbReference type="PIRSF" id="PIRSF018425">
    <property type="entry name" value="PolyA_polymerase"/>
    <property type="match status" value="1"/>
</dbReference>
<comment type="similarity">
    <text evidence="3 13">Belongs to the poly(A) polymerase family.</text>
</comment>
<dbReference type="GO" id="GO:0005634">
    <property type="term" value="C:nucleus"/>
    <property type="evidence" value="ECO:0007669"/>
    <property type="project" value="UniProtKB-SubCell"/>
</dbReference>
<feature type="binding site" evidence="15">
    <location>
        <position position="104"/>
    </location>
    <ligand>
        <name>Mg(2+)</name>
        <dbReference type="ChEBI" id="CHEBI:18420"/>
        <label>2</label>
        <note>catalytic</note>
    </ligand>
</feature>
<evidence type="ECO:0000256" key="9">
    <source>
        <dbReference type="ARBA" id="ARBA00022842"/>
    </source>
</evidence>
<dbReference type="InterPro" id="IPR014492">
    <property type="entry name" value="PolyA_polymerase"/>
</dbReference>
<dbReference type="PANTHER" id="PTHR10682">
    <property type="entry name" value="POLY A POLYMERASE"/>
    <property type="match status" value="1"/>
</dbReference>
<feature type="binding site" evidence="14">
    <location>
        <position position="222"/>
    </location>
    <ligand>
        <name>ATP</name>
        <dbReference type="ChEBI" id="CHEBI:30616"/>
    </ligand>
</feature>
<dbReference type="AlphaFoldDB" id="A0A1L9TWU6"/>
<evidence type="ECO:0000256" key="6">
    <source>
        <dbReference type="ARBA" id="ARBA00022723"/>
    </source>
</evidence>
<evidence type="ECO:0000256" key="1">
    <source>
        <dbReference type="ARBA" id="ARBA00001936"/>
    </source>
</evidence>
<sequence>MAAPTPPTRQWGVTPPISMTLPTTEELSANDDLIAELKLQNNFESPSETERRKQVLQLLQRVTTEFVKVVSRKKGLSQAAVEAAGGKIFTYGSYRLGVYGPGSDIDTLVLGPKHVVIDDFFSDFPPLLETMAPQGAIEKMTPVPDAFVPLIKLELSGISIDLIFARLIVPSIPLNLDLKNNDYLRGLDEKEVRSLNGTRVTDEILELVPQQKTFRLALRAIKLWAQRRAIYSNIVGFPGGVAWAMLVARVCQLYPQATGSVIVGKFFRIMNKWAWPQPVLLKTIEDGPLQMKVWNPKIYHGDRFHLMPIITPAYPSMCATHNISMSTKAVILRELQRGGDIVDKIWAKQATWNDLFARHSFFTQDYKYYLGVTASSRTKEAESVWSGLVESKVRHLVGALDRKSTIAVAHPFPKGFERTHIISNEEEADAVKNGSLKYQDKGIKTETTDEVKDVAHQTAAQSGREDTEVPAAADNAANDNRIIYTTTYYIGMELKPVEPGASRSLDISSDAQFFKSMCTSWAGYQPGINDLSITHVRNYDLPEDLFQAGETRPSRPKKKVVKKTSTSGQKRSFDSVDVSAYNRVRSCRELYLPCRSILLNPGLLRIARDWKVLTSSYN</sequence>
<keyword evidence="10" id="KW-0694">RNA-binding</keyword>
<dbReference type="GO" id="GO:1990817">
    <property type="term" value="F:poly(A) RNA polymerase activity"/>
    <property type="evidence" value="ECO:0007669"/>
    <property type="project" value="UniProtKB-UniRule"/>
</dbReference>
<dbReference type="GeneID" id="63757196"/>
<evidence type="ECO:0000256" key="12">
    <source>
        <dbReference type="ARBA" id="ARBA00023242"/>
    </source>
</evidence>
<feature type="binding site" evidence="15">
    <location>
        <position position="106"/>
    </location>
    <ligand>
        <name>Mg(2+)</name>
        <dbReference type="ChEBI" id="CHEBI:18420"/>
        <label>1</label>
        <note>catalytic</note>
    </ligand>
</feature>
<dbReference type="InterPro" id="IPR007010">
    <property type="entry name" value="PolA_pol_RNA-bd_dom"/>
</dbReference>
<feature type="domain" description="Poly(A) polymerase central" evidence="17">
    <location>
        <begin position="213"/>
        <end position="357"/>
    </location>
</feature>
<dbReference type="Pfam" id="PF04928">
    <property type="entry name" value="PAP_central"/>
    <property type="match status" value="1"/>
</dbReference>
<dbReference type="GO" id="GO:0006397">
    <property type="term" value="P:mRNA processing"/>
    <property type="evidence" value="ECO:0007669"/>
    <property type="project" value="UniProtKB-KW"/>
</dbReference>
<dbReference type="RefSeq" id="XP_040707668.1">
    <property type="nucleotide sequence ID" value="XM_040841123.1"/>
</dbReference>
<feature type="binding site" evidence="14">
    <location>
        <begin position="104"/>
        <end position="106"/>
    </location>
    <ligand>
        <name>ATP</name>
        <dbReference type="ChEBI" id="CHEBI:30616"/>
    </ligand>
</feature>
<keyword evidence="6 15" id="KW-0479">Metal-binding</keyword>
<dbReference type="STRING" id="1036612.A0A1L9TWU6"/>
<dbReference type="EC" id="2.7.7.19" evidence="13"/>
<evidence type="ECO:0000256" key="4">
    <source>
        <dbReference type="ARBA" id="ARBA00022664"/>
    </source>
</evidence>
<dbReference type="VEuPathDB" id="FungiDB:ASPSYDRAFT_141225"/>
<evidence type="ECO:0000256" key="15">
    <source>
        <dbReference type="PIRSR" id="PIRSR018425-2"/>
    </source>
</evidence>
<keyword evidence="4 13" id="KW-0507">mRNA processing</keyword>
<dbReference type="GO" id="GO:0003723">
    <property type="term" value="F:RNA binding"/>
    <property type="evidence" value="ECO:0007669"/>
    <property type="project" value="UniProtKB-UniRule"/>
</dbReference>
<dbReference type="EMBL" id="KV878582">
    <property type="protein sequence ID" value="OJJ63862.1"/>
    <property type="molecule type" value="Genomic_DNA"/>
</dbReference>
<comment type="cofactor">
    <cofactor evidence="1">
        <name>Mn(2+)</name>
        <dbReference type="ChEBI" id="CHEBI:29035"/>
    </cofactor>
</comment>
<protein>
    <recommendedName>
        <fullName evidence="13">Poly(A) polymerase</fullName>
        <ecNumber evidence="13">2.7.7.19</ecNumber>
    </recommendedName>
</protein>
<evidence type="ECO:0000256" key="8">
    <source>
        <dbReference type="ARBA" id="ARBA00022840"/>
    </source>
</evidence>
<dbReference type="InterPro" id="IPR043519">
    <property type="entry name" value="NT_sf"/>
</dbReference>
<keyword evidence="12 13" id="KW-0539">Nucleus</keyword>
<evidence type="ECO:0000313" key="20">
    <source>
        <dbReference type="Proteomes" id="UP000184356"/>
    </source>
</evidence>
<evidence type="ECO:0000256" key="2">
    <source>
        <dbReference type="ARBA" id="ARBA00004123"/>
    </source>
</evidence>
<dbReference type="Pfam" id="PF04926">
    <property type="entry name" value="PAP_RNA-bind"/>
    <property type="match status" value="1"/>
</dbReference>
<feature type="domain" description="Poly(A) polymerase RNA-binding" evidence="16">
    <location>
        <begin position="360"/>
        <end position="554"/>
    </location>
</feature>
<dbReference type="Gene3D" id="3.30.460.10">
    <property type="entry name" value="Beta Polymerase, domain 2"/>
    <property type="match status" value="1"/>
</dbReference>
<evidence type="ECO:0000256" key="5">
    <source>
        <dbReference type="ARBA" id="ARBA00022679"/>
    </source>
</evidence>
<accession>A0A1L9TWU6</accession>
<evidence type="ECO:0000256" key="3">
    <source>
        <dbReference type="ARBA" id="ARBA00010912"/>
    </source>
</evidence>
<dbReference type="InterPro" id="IPR048840">
    <property type="entry name" value="PolA_pol_NTPase"/>
</dbReference>
<dbReference type="FunFam" id="3.30.460.10:FF:000002">
    <property type="entry name" value="Poly(A) polymerase alpha, putative"/>
    <property type="match status" value="1"/>
</dbReference>
<keyword evidence="7 13" id="KW-0547">Nucleotide-binding</keyword>
<dbReference type="FunFam" id="3.30.70.590:FF:000003">
    <property type="entry name" value="Poly(A) polymerase"/>
    <property type="match status" value="1"/>
</dbReference>
<dbReference type="SUPFAM" id="SSF81631">
    <property type="entry name" value="PAP/OAS1 substrate-binding domain"/>
    <property type="match status" value="1"/>
</dbReference>
<feature type="binding site" evidence="14">
    <location>
        <begin position="240"/>
        <end position="241"/>
    </location>
    <ligand>
        <name>ATP</name>
        <dbReference type="ChEBI" id="CHEBI:30616"/>
    </ligand>
</feature>
<dbReference type="CDD" id="cd05402">
    <property type="entry name" value="NT_PAP_TUTase"/>
    <property type="match status" value="1"/>
</dbReference>
<proteinExistence type="inferred from homology"/>
<keyword evidence="8 13" id="KW-0067">ATP-binding</keyword>
<keyword evidence="11" id="KW-0464">Manganese</keyword>
<dbReference type="GO" id="GO:0031123">
    <property type="term" value="P:RNA 3'-end processing"/>
    <property type="evidence" value="ECO:0007669"/>
    <property type="project" value="InterPro"/>
</dbReference>
<feature type="binding site" evidence="14">
    <location>
        <position position="161"/>
    </location>
    <ligand>
        <name>ATP</name>
        <dbReference type="ChEBI" id="CHEBI:30616"/>
    </ligand>
</feature>
<comment type="catalytic activity">
    <reaction evidence="13">
        <text>RNA(n) + ATP = RNA(n)-3'-adenine ribonucleotide + diphosphate</text>
        <dbReference type="Rhea" id="RHEA:11332"/>
        <dbReference type="Rhea" id="RHEA-COMP:14527"/>
        <dbReference type="Rhea" id="RHEA-COMP:17347"/>
        <dbReference type="ChEBI" id="CHEBI:30616"/>
        <dbReference type="ChEBI" id="CHEBI:33019"/>
        <dbReference type="ChEBI" id="CHEBI:140395"/>
        <dbReference type="ChEBI" id="CHEBI:173115"/>
        <dbReference type="EC" id="2.7.7.19"/>
    </reaction>
</comment>
<evidence type="ECO:0000256" key="10">
    <source>
        <dbReference type="ARBA" id="ARBA00022884"/>
    </source>
</evidence>
<evidence type="ECO:0000259" key="18">
    <source>
        <dbReference type="Pfam" id="PF20750"/>
    </source>
</evidence>
<evidence type="ECO:0000313" key="19">
    <source>
        <dbReference type="EMBL" id="OJJ63862.1"/>
    </source>
</evidence>
<comment type="cofactor">
    <cofactor evidence="15">
        <name>Mg(2+)</name>
        <dbReference type="ChEBI" id="CHEBI:18420"/>
    </cofactor>
    <text evidence="15">Binds 2 magnesium ions. Also active with manganese.</text>
</comment>
<dbReference type="GO" id="GO:0046872">
    <property type="term" value="F:metal ion binding"/>
    <property type="evidence" value="ECO:0007669"/>
    <property type="project" value="UniProtKB-KW"/>
</dbReference>
<dbReference type="Pfam" id="PF20750">
    <property type="entry name" value="PAP_NTPase"/>
    <property type="match status" value="1"/>
</dbReference>
<evidence type="ECO:0000259" key="16">
    <source>
        <dbReference type="Pfam" id="PF04926"/>
    </source>
</evidence>
<feature type="binding site" evidence="14">
    <location>
        <position position="231"/>
    </location>
    <ligand>
        <name>ATP</name>
        <dbReference type="ChEBI" id="CHEBI:30616"/>
    </ligand>
</feature>
<evidence type="ECO:0000256" key="13">
    <source>
        <dbReference type="PIRNR" id="PIRNR018425"/>
    </source>
</evidence>
<dbReference type="FunFam" id="1.10.1410.10:FF:000001">
    <property type="entry name" value="Putative poly(A) polymerase gamma"/>
    <property type="match status" value="1"/>
</dbReference>
<dbReference type="InterPro" id="IPR011068">
    <property type="entry name" value="NuclTrfase_I-like_C"/>
</dbReference>
<feature type="binding site" evidence="15">
    <location>
        <position position="104"/>
    </location>
    <ligand>
        <name>Mg(2+)</name>
        <dbReference type="ChEBI" id="CHEBI:18420"/>
        <label>1</label>
        <note>catalytic</note>
    </ligand>
</feature>
<feature type="binding site" evidence="15">
    <location>
        <position position="161"/>
    </location>
    <ligand>
        <name>Mg(2+)</name>
        <dbReference type="ChEBI" id="CHEBI:18420"/>
        <label>2</label>
        <note>catalytic</note>
    </ligand>
</feature>
<dbReference type="PANTHER" id="PTHR10682:SF10">
    <property type="entry name" value="POLYNUCLEOTIDE ADENYLYLTRANSFERASE"/>
    <property type="match status" value="1"/>
</dbReference>
<keyword evidence="9 15" id="KW-0460">Magnesium</keyword>
<dbReference type="InterPro" id="IPR007012">
    <property type="entry name" value="PolA_pol_cen_dom"/>
</dbReference>
<organism evidence="19 20">
    <name type="scientific">Aspergillus sydowii CBS 593.65</name>
    <dbReference type="NCBI Taxonomy" id="1036612"/>
    <lineage>
        <taxon>Eukaryota</taxon>
        <taxon>Fungi</taxon>
        <taxon>Dikarya</taxon>
        <taxon>Ascomycota</taxon>
        <taxon>Pezizomycotina</taxon>
        <taxon>Eurotiomycetes</taxon>
        <taxon>Eurotiomycetidae</taxon>
        <taxon>Eurotiales</taxon>
        <taxon>Aspergillaceae</taxon>
        <taxon>Aspergillus</taxon>
        <taxon>Aspergillus subgen. Nidulantes</taxon>
    </lineage>
</organism>
<dbReference type="Gene3D" id="1.10.1410.10">
    <property type="match status" value="1"/>
</dbReference>
<evidence type="ECO:0000256" key="7">
    <source>
        <dbReference type="ARBA" id="ARBA00022741"/>
    </source>
</evidence>
<evidence type="ECO:0000259" key="17">
    <source>
        <dbReference type="Pfam" id="PF04928"/>
    </source>
</evidence>
<dbReference type="Proteomes" id="UP000184356">
    <property type="component" value="Unassembled WGS sequence"/>
</dbReference>
<evidence type="ECO:0000256" key="11">
    <source>
        <dbReference type="ARBA" id="ARBA00023211"/>
    </source>
</evidence>
<name>A0A1L9TWU6_9EURO</name>
<feature type="binding site" evidence="15">
    <location>
        <position position="106"/>
    </location>
    <ligand>
        <name>Mg(2+)</name>
        <dbReference type="ChEBI" id="CHEBI:18420"/>
        <label>2</label>
        <note>catalytic</note>
    </ligand>
</feature>
<dbReference type="SUPFAM" id="SSF55003">
    <property type="entry name" value="PAP/Archaeal CCA-adding enzyme, C-terminal domain"/>
    <property type="match status" value="1"/>
</dbReference>